<reference evidence="2" key="1">
    <citation type="submission" date="2013-09" db="EMBL/GenBank/DDBJ databases">
        <title>Corchorus olitorius genome sequencing.</title>
        <authorList>
            <person name="Alam M."/>
            <person name="Haque M.S."/>
            <person name="Islam M.S."/>
            <person name="Emdad E.M."/>
            <person name="Islam M.M."/>
            <person name="Ahmed B."/>
            <person name="Halim A."/>
            <person name="Hossen Q.M.M."/>
            <person name="Hossain M.Z."/>
            <person name="Ahmed R."/>
            <person name="Khan M.M."/>
            <person name="Islam R."/>
            <person name="Rashid M.M."/>
            <person name="Khan S.A."/>
            <person name="Rahman M.S."/>
            <person name="Alam M."/>
            <person name="Yahiya A.S."/>
            <person name="Khan M.S."/>
            <person name="Azam M.S."/>
            <person name="Haque T."/>
            <person name="Lashkar M.Z.H."/>
            <person name="Akhand A.I."/>
            <person name="Morshed G."/>
            <person name="Roy S."/>
            <person name="Uddin K.S."/>
            <person name="Rabeya T."/>
            <person name="Hossain A.S."/>
            <person name="Chowdhury A."/>
            <person name="Snigdha A.R."/>
            <person name="Mortoza M.S."/>
            <person name="Matin S.A."/>
            <person name="Hoque S.M.E."/>
            <person name="Islam M.K."/>
            <person name="Roy D.K."/>
            <person name="Haider R."/>
            <person name="Moosa M.M."/>
            <person name="Elias S.M."/>
            <person name="Hasan A.M."/>
            <person name="Jahan S."/>
            <person name="Shafiuddin M."/>
            <person name="Mahmood N."/>
            <person name="Shommy N.S."/>
        </authorList>
    </citation>
    <scope>NUCLEOTIDE SEQUENCE [LARGE SCALE GENOMIC DNA]</scope>
    <source>
        <strain evidence="2">cv. O-4</strain>
    </source>
</reference>
<dbReference type="EMBL" id="AWUE01020828">
    <property type="protein sequence ID" value="OMO65526.1"/>
    <property type="molecule type" value="Genomic_DNA"/>
</dbReference>
<dbReference type="AlphaFoldDB" id="A0A1R3H5M1"/>
<sequence length="67" mass="7847">MRLATRLEIWEAPELQIALTYIRLRKMRNEARNMGSPRAADCFDLYKASEDEKRGSKYGKPQSCRLL</sequence>
<evidence type="ECO:0000313" key="1">
    <source>
        <dbReference type="EMBL" id="OMO65526.1"/>
    </source>
</evidence>
<dbReference type="Proteomes" id="UP000187203">
    <property type="component" value="Unassembled WGS sequence"/>
</dbReference>
<evidence type="ECO:0000313" key="2">
    <source>
        <dbReference type="Proteomes" id="UP000187203"/>
    </source>
</evidence>
<protein>
    <submittedName>
        <fullName evidence="1">Uncharacterized protein</fullName>
    </submittedName>
</protein>
<keyword evidence="2" id="KW-1185">Reference proteome</keyword>
<accession>A0A1R3H5M1</accession>
<proteinExistence type="predicted"/>
<name>A0A1R3H5M1_9ROSI</name>
<comment type="caution">
    <text evidence="1">The sequence shown here is derived from an EMBL/GenBank/DDBJ whole genome shotgun (WGS) entry which is preliminary data.</text>
</comment>
<gene>
    <name evidence="1" type="ORF">COLO4_31196</name>
</gene>
<organism evidence="1 2">
    <name type="scientific">Corchorus olitorius</name>
    <dbReference type="NCBI Taxonomy" id="93759"/>
    <lineage>
        <taxon>Eukaryota</taxon>
        <taxon>Viridiplantae</taxon>
        <taxon>Streptophyta</taxon>
        <taxon>Embryophyta</taxon>
        <taxon>Tracheophyta</taxon>
        <taxon>Spermatophyta</taxon>
        <taxon>Magnoliopsida</taxon>
        <taxon>eudicotyledons</taxon>
        <taxon>Gunneridae</taxon>
        <taxon>Pentapetalae</taxon>
        <taxon>rosids</taxon>
        <taxon>malvids</taxon>
        <taxon>Malvales</taxon>
        <taxon>Malvaceae</taxon>
        <taxon>Grewioideae</taxon>
        <taxon>Apeibeae</taxon>
        <taxon>Corchorus</taxon>
    </lineage>
</organism>